<feature type="domain" description="TNase-like" evidence="1">
    <location>
        <begin position="165"/>
        <end position="292"/>
    </location>
</feature>
<dbReference type="GO" id="GO:0006402">
    <property type="term" value="P:mRNA catabolic process"/>
    <property type="evidence" value="ECO:0007669"/>
    <property type="project" value="TreeGrafter"/>
</dbReference>
<evidence type="ECO:0000259" key="1">
    <source>
        <dbReference type="PROSITE" id="PS50830"/>
    </source>
</evidence>
<dbReference type="Pfam" id="PF00565">
    <property type="entry name" value="SNase"/>
    <property type="match status" value="1"/>
</dbReference>
<dbReference type="Gene3D" id="2.40.50.90">
    <property type="match status" value="2"/>
</dbReference>
<dbReference type="GO" id="GO:0003723">
    <property type="term" value="F:RNA binding"/>
    <property type="evidence" value="ECO:0007669"/>
    <property type="project" value="TreeGrafter"/>
</dbReference>
<evidence type="ECO:0000313" key="2">
    <source>
        <dbReference type="EMBL" id="VFU32974.1"/>
    </source>
</evidence>
<sequence>MGNPRRDEKPAPYAREAKEFLRTRLIGRQVNVRMEYSRKMIDGPTAAPIPGDARVMDFGSIFLLSPTKGDGDEASTAPSTAAGQQPGINVAELVLSRGFGTVIRHRDFEERSNFYDALLAAESRAVAGKKGIHSARDSPAMHITDLTTSNSKKAKDFLPFLHRSRRISAVVEYVLSGHRFKLLIPKETCSIAFSFSGVRCPGRDEPYSEEAISLMRRKIMQRDVEIEVETVDRTGTFLGSLWESKTNMAVTLLEAGLARFQTSFGTDRIPDAHLLEQAEQSAKRQKLKIWENYVEGEEVNKGPVVESKQKEVLKKSWMVVGSMSR</sequence>
<organism evidence="2">
    <name type="scientific">Salix viminalis</name>
    <name type="common">Common osier</name>
    <name type="synonym">Basket willow</name>
    <dbReference type="NCBI Taxonomy" id="40686"/>
    <lineage>
        <taxon>Eukaryota</taxon>
        <taxon>Viridiplantae</taxon>
        <taxon>Streptophyta</taxon>
        <taxon>Embryophyta</taxon>
        <taxon>Tracheophyta</taxon>
        <taxon>Spermatophyta</taxon>
        <taxon>Magnoliopsida</taxon>
        <taxon>eudicotyledons</taxon>
        <taxon>Gunneridae</taxon>
        <taxon>Pentapetalae</taxon>
        <taxon>rosids</taxon>
        <taxon>fabids</taxon>
        <taxon>Malpighiales</taxon>
        <taxon>Salicaceae</taxon>
        <taxon>Saliceae</taxon>
        <taxon>Salix</taxon>
    </lineage>
</organism>
<proteinExistence type="predicted"/>
<reference evidence="2" key="1">
    <citation type="submission" date="2019-03" db="EMBL/GenBank/DDBJ databases">
        <authorList>
            <person name="Mank J."/>
            <person name="Almeida P."/>
        </authorList>
    </citation>
    <scope>NUCLEOTIDE SEQUENCE</scope>
    <source>
        <strain evidence="2">78183</strain>
    </source>
</reference>
<dbReference type="EMBL" id="CAADRP010000868">
    <property type="protein sequence ID" value="VFU32974.1"/>
    <property type="molecule type" value="Genomic_DNA"/>
</dbReference>
<dbReference type="FunFam" id="2.40.50.90:FF:000015">
    <property type="entry name" value="Ribonuclease"/>
    <property type="match status" value="1"/>
</dbReference>
<dbReference type="PROSITE" id="PS50830">
    <property type="entry name" value="TNASE_3"/>
    <property type="match status" value="1"/>
</dbReference>
<dbReference type="InterPro" id="IPR016071">
    <property type="entry name" value="Staphylococal_nuclease_OB-fold"/>
</dbReference>
<gene>
    <name evidence="2" type="ORF">SVIM_LOCUS148136</name>
</gene>
<dbReference type="PANTHER" id="PTHR12302">
    <property type="entry name" value="EBNA2 BINDING PROTEIN P100"/>
    <property type="match status" value="1"/>
</dbReference>
<dbReference type="GO" id="GO:0005634">
    <property type="term" value="C:nucleus"/>
    <property type="evidence" value="ECO:0007669"/>
    <property type="project" value="TreeGrafter"/>
</dbReference>
<dbReference type="PANTHER" id="PTHR12302:SF2">
    <property type="entry name" value="STAPHYLOCOCCAL NUCLEASE DOMAIN-CONTAINING PROTEIN 1"/>
    <property type="match status" value="1"/>
</dbReference>
<dbReference type="SMART" id="SM00318">
    <property type="entry name" value="SNc"/>
    <property type="match status" value="1"/>
</dbReference>
<dbReference type="FunFam" id="2.40.50.90:FF:000011">
    <property type="entry name" value="Ribonuclease"/>
    <property type="match status" value="1"/>
</dbReference>
<accession>A0A6N2LC52</accession>
<dbReference type="AlphaFoldDB" id="A0A6N2LC52"/>
<dbReference type="GO" id="GO:0005829">
    <property type="term" value="C:cytosol"/>
    <property type="evidence" value="ECO:0007669"/>
    <property type="project" value="TreeGrafter"/>
</dbReference>
<dbReference type="GO" id="GO:0004518">
    <property type="term" value="F:nuclease activity"/>
    <property type="evidence" value="ECO:0007669"/>
    <property type="project" value="TreeGrafter"/>
</dbReference>
<dbReference type="SUPFAM" id="SSF50199">
    <property type="entry name" value="Staphylococcal nuclease"/>
    <property type="match status" value="2"/>
</dbReference>
<name>A0A6N2LC52_SALVM</name>
<protein>
    <recommendedName>
        <fullName evidence="1">TNase-like domain-containing protein</fullName>
    </recommendedName>
</protein>
<dbReference type="InterPro" id="IPR035437">
    <property type="entry name" value="SNase_OB-fold_sf"/>
</dbReference>